<dbReference type="EMBL" id="PCHH01000001">
    <property type="protein sequence ID" value="PKV05022.1"/>
    <property type="molecule type" value="Genomic_DNA"/>
</dbReference>
<dbReference type="Pfam" id="PF00005">
    <property type="entry name" value="ABC_tran"/>
    <property type="match status" value="1"/>
</dbReference>
<keyword evidence="4" id="KW-0067">ATP-binding</keyword>
<evidence type="ECO:0000313" key="6">
    <source>
        <dbReference type="EMBL" id="PKV05022.1"/>
    </source>
</evidence>
<dbReference type="PROSITE" id="PS00211">
    <property type="entry name" value="ABC_TRANSPORTER_1"/>
    <property type="match status" value="1"/>
</dbReference>
<sequence>MHVEIKHLSKTIKHKPILRNVNAHFAHGKIYGVVGPNGSGKTMLLRALCGFIRPTTGQVLIKGQPVEFNRRLPEPIGIIIEEPGFLPHETAMANLQYLAGINHDFDSGETDRLLTLFGLKDHEYDRVKSYSLGMRQKLAIVQALMEHQPLILLDEPTNGLDDHSVHVFLEEMKRQRDKGNTIIIASHHSNELEQIADSFYRMTDGCLTKQ</sequence>
<reference evidence="6 7" key="1">
    <citation type="submission" date="2017-10" db="EMBL/GenBank/DDBJ databases">
        <title>Bifidobacterium genomics.</title>
        <authorList>
            <person name="Lugli G.A."/>
            <person name="Milani C."/>
            <person name="Mancabelli L."/>
        </authorList>
    </citation>
    <scope>NUCLEOTIDE SEQUENCE [LARGE SCALE GENOMIC DNA]</scope>
    <source>
        <strain evidence="6 7">1520B</strain>
    </source>
</reference>
<evidence type="ECO:0000256" key="2">
    <source>
        <dbReference type="ARBA" id="ARBA00022448"/>
    </source>
</evidence>
<dbReference type="Gene3D" id="3.40.50.300">
    <property type="entry name" value="P-loop containing nucleotide triphosphate hydrolases"/>
    <property type="match status" value="1"/>
</dbReference>
<evidence type="ECO:0000256" key="3">
    <source>
        <dbReference type="ARBA" id="ARBA00022741"/>
    </source>
</evidence>
<accession>A0A2N3R6N8</accession>
<dbReference type="Proteomes" id="UP000233762">
    <property type="component" value="Unassembled WGS sequence"/>
</dbReference>
<evidence type="ECO:0000256" key="1">
    <source>
        <dbReference type="ARBA" id="ARBA00005417"/>
    </source>
</evidence>
<dbReference type="PANTHER" id="PTHR43335">
    <property type="entry name" value="ABC TRANSPORTER, ATP-BINDING PROTEIN"/>
    <property type="match status" value="1"/>
</dbReference>
<dbReference type="PROSITE" id="PS50893">
    <property type="entry name" value="ABC_TRANSPORTER_2"/>
    <property type="match status" value="1"/>
</dbReference>
<evidence type="ECO:0000256" key="4">
    <source>
        <dbReference type="ARBA" id="ARBA00022840"/>
    </source>
</evidence>
<dbReference type="AlphaFoldDB" id="A0A2N3R6N8"/>
<gene>
    <name evidence="6" type="ORF">CQR50_0276</name>
</gene>
<protein>
    <submittedName>
        <fullName evidence="6">ABC transporter</fullName>
    </submittedName>
</protein>
<dbReference type="InterPro" id="IPR017871">
    <property type="entry name" value="ABC_transporter-like_CS"/>
</dbReference>
<name>A0A2N3R6N8_9BIFI</name>
<dbReference type="InterPro" id="IPR003593">
    <property type="entry name" value="AAA+_ATPase"/>
</dbReference>
<keyword evidence="2" id="KW-0813">Transport</keyword>
<keyword evidence="3" id="KW-0547">Nucleotide-binding</keyword>
<evidence type="ECO:0000313" key="7">
    <source>
        <dbReference type="Proteomes" id="UP000233762"/>
    </source>
</evidence>
<dbReference type="SUPFAM" id="SSF52540">
    <property type="entry name" value="P-loop containing nucleoside triphosphate hydrolases"/>
    <property type="match status" value="1"/>
</dbReference>
<dbReference type="InterPro" id="IPR003439">
    <property type="entry name" value="ABC_transporter-like_ATP-bd"/>
</dbReference>
<dbReference type="RefSeq" id="WP_101398239.1">
    <property type="nucleotide sequence ID" value="NZ_PCHH01000001.1"/>
</dbReference>
<comment type="similarity">
    <text evidence="1">Belongs to the ABC transporter superfamily.</text>
</comment>
<comment type="caution">
    <text evidence="6">The sequence shown here is derived from an EMBL/GenBank/DDBJ whole genome shotgun (WGS) entry which is preliminary data.</text>
</comment>
<feature type="domain" description="ABC transporter" evidence="5">
    <location>
        <begin position="3"/>
        <end position="210"/>
    </location>
</feature>
<dbReference type="SMART" id="SM00382">
    <property type="entry name" value="AAA"/>
    <property type="match status" value="1"/>
</dbReference>
<dbReference type="GO" id="GO:0016887">
    <property type="term" value="F:ATP hydrolysis activity"/>
    <property type="evidence" value="ECO:0007669"/>
    <property type="project" value="InterPro"/>
</dbReference>
<proteinExistence type="inferred from homology"/>
<dbReference type="InterPro" id="IPR027417">
    <property type="entry name" value="P-loop_NTPase"/>
</dbReference>
<evidence type="ECO:0000259" key="5">
    <source>
        <dbReference type="PROSITE" id="PS50893"/>
    </source>
</evidence>
<dbReference type="PANTHER" id="PTHR43335:SF4">
    <property type="entry name" value="ABC TRANSPORTER, ATP-BINDING PROTEIN"/>
    <property type="match status" value="1"/>
</dbReference>
<dbReference type="GO" id="GO:0005524">
    <property type="term" value="F:ATP binding"/>
    <property type="evidence" value="ECO:0007669"/>
    <property type="project" value="UniProtKB-KW"/>
</dbReference>
<organism evidence="6 7">
    <name type="scientific">Bifidobacterium pseudolongum subsp. globosum</name>
    <dbReference type="NCBI Taxonomy" id="1690"/>
    <lineage>
        <taxon>Bacteria</taxon>
        <taxon>Bacillati</taxon>
        <taxon>Actinomycetota</taxon>
        <taxon>Actinomycetes</taxon>
        <taxon>Bifidobacteriales</taxon>
        <taxon>Bifidobacteriaceae</taxon>
        <taxon>Bifidobacterium</taxon>
    </lineage>
</organism>